<sequence>MRSGVYSTRSGYFAAAELEHNRVNHQATPDWKSLLWSCRVTPNCKSSSGRSHKEPTYNYEEHCRREPTYNYEACNIILHDLIVVN</sequence>
<proteinExistence type="predicted"/>
<evidence type="ECO:0000313" key="1">
    <source>
        <dbReference type="EMBL" id="KAF3555852.1"/>
    </source>
</evidence>
<gene>
    <name evidence="1" type="ORF">F2Q69_00013706</name>
</gene>
<reference evidence="1" key="1">
    <citation type="submission" date="2019-12" db="EMBL/GenBank/DDBJ databases">
        <title>Genome sequencing and annotation of Brassica cretica.</title>
        <authorList>
            <person name="Studholme D.J."/>
            <person name="Sarris P."/>
        </authorList>
    </citation>
    <scope>NUCLEOTIDE SEQUENCE</scope>
    <source>
        <strain evidence="1">PFS-109/04</strain>
        <tissue evidence="1">Leaf</tissue>
    </source>
</reference>
<dbReference type="Proteomes" id="UP000712600">
    <property type="component" value="Unassembled WGS sequence"/>
</dbReference>
<dbReference type="AlphaFoldDB" id="A0A8S9QPR4"/>
<organism evidence="1 2">
    <name type="scientific">Brassica cretica</name>
    <name type="common">Mustard</name>
    <dbReference type="NCBI Taxonomy" id="69181"/>
    <lineage>
        <taxon>Eukaryota</taxon>
        <taxon>Viridiplantae</taxon>
        <taxon>Streptophyta</taxon>
        <taxon>Embryophyta</taxon>
        <taxon>Tracheophyta</taxon>
        <taxon>Spermatophyta</taxon>
        <taxon>Magnoliopsida</taxon>
        <taxon>eudicotyledons</taxon>
        <taxon>Gunneridae</taxon>
        <taxon>Pentapetalae</taxon>
        <taxon>rosids</taxon>
        <taxon>malvids</taxon>
        <taxon>Brassicales</taxon>
        <taxon>Brassicaceae</taxon>
        <taxon>Brassiceae</taxon>
        <taxon>Brassica</taxon>
    </lineage>
</organism>
<accession>A0A8S9QPR4</accession>
<comment type="caution">
    <text evidence="1">The sequence shown here is derived from an EMBL/GenBank/DDBJ whole genome shotgun (WGS) entry which is preliminary data.</text>
</comment>
<name>A0A8S9QPR4_BRACR</name>
<dbReference type="EMBL" id="QGKX02000996">
    <property type="protein sequence ID" value="KAF3555852.1"/>
    <property type="molecule type" value="Genomic_DNA"/>
</dbReference>
<protein>
    <submittedName>
        <fullName evidence="1">Uncharacterized protein</fullName>
    </submittedName>
</protein>
<evidence type="ECO:0000313" key="2">
    <source>
        <dbReference type="Proteomes" id="UP000712600"/>
    </source>
</evidence>